<dbReference type="AlphaFoldDB" id="A0A370X3I4"/>
<dbReference type="Gene3D" id="3.40.30.10">
    <property type="entry name" value="Glutaredoxin"/>
    <property type="match status" value="1"/>
</dbReference>
<evidence type="ECO:0000313" key="1">
    <source>
        <dbReference type="EMBL" id="RDS82973.1"/>
    </source>
</evidence>
<dbReference type="InterPro" id="IPR036249">
    <property type="entry name" value="Thioredoxin-like_sf"/>
</dbReference>
<accession>A0A370X3I4</accession>
<reference evidence="1 2" key="1">
    <citation type="submission" date="2018-07" db="EMBL/GenBank/DDBJ databases">
        <title>Dyella monticola sp. nov. and Dyella psychrodurans sp. nov. isolated from monsoon evergreen broad-leaved forest soil of Dinghu Mountain, China.</title>
        <authorList>
            <person name="Gao Z."/>
            <person name="Qiu L."/>
        </authorList>
    </citation>
    <scope>NUCLEOTIDE SEQUENCE [LARGE SCALE GENOMIC DNA]</scope>
    <source>
        <strain evidence="1 2">4G-K06</strain>
    </source>
</reference>
<dbReference type="RefSeq" id="WP_115494916.1">
    <property type="nucleotide sequence ID" value="NZ_QRBE01000003.1"/>
</dbReference>
<dbReference type="SUPFAM" id="SSF52833">
    <property type="entry name" value="Thioredoxin-like"/>
    <property type="match status" value="1"/>
</dbReference>
<organism evidence="1 2">
    <name type="scientific">Dyella monticola</name>
    <dbReference type="NCBI Taxonomy" id="1927958"/>
    <lineage>
        <taxon>Bacteria</taxon>
        <taxon>Pseudomonadati</taxon>
        <taxon>Pseudomonadota</taxon>
        <taxon>Gammaproteobacteria</taxon>
        <taxon>Lysobacterales</taxon>
        <taxon>Rhodanobacteraceae</taxon>
        <taxon>Dyella</taxon>
    </lineage>
</organism>
<comment type="caution">
    <text evidence="1">The sequence shown here is derived from an EMBL/GenBank/DDBJ whole genome shotgun (WGS) entry which is preliminary data.</text>
</comment>
<keyword evidence="2" id="KW-1185">Reference proteome</keyword>
<sequence>MADLVLYQRDYCHLCDQALAVLAEARVPDFDSVWVDDSDELEERYGVRVPVLRDLRSGRELDWPFDATAVVHWMEAVDSPGHHHSRESGSAP</sequence>
<evidence type="ECO:0000313" key="2">
    <source>
        <dbReference type="Proteomes" id="UP000254258"/>
    </source>
</evidence>
<dbReference type="Proteomes" id="UP000254258">
    <property type="component" value="Unassembled WGS sequence"/>
</dbReference>
<dbReference type="Pfam" id="PF05768">
    <property type="entry name" value="Glrx-like"/>
    <property type="match status" value="1"/>
</dbReference>
<dbReference type="InterPro" id="IPR008554">
    <property type="entry name" value="Glutaredoxin-like"/>
</dbReference>
<protein>
    <submittedName>
        <fullName evidence="1">Glutaredoxin family protein</fullName>
    </submittedName>
</protein>
<dbReference type="OrthoDB" id="8537427at2"/>
<proteinExistence type="predicted"/>
<gene>
    <name evidence="1" type="ORF">DWU98_07515</name>
</gene>
<name>A0A370X3I4_9GAMM</name>
<dbReference type="EMBL" id="QRBE01000003">
    <property type="protein sequence ID" value="RDS82973.1"/>
    <property type="molecule type" value="Genomic_DNA"/>
</dbReference>